<name>A0A0A0Q2G1_9CAUD</name>
<sequence length="165" mass="18606">MATIIPLNTALEDKIEGSSIDITFTYILEENEVFKSINIIQYEPTPGIIISGARLHGSYNSVFSFSGDALLYRQNNELKSASAWELLPPPKEADLYLWRAPTNLQKVFNYTVELVYTIKDTSEPGSGTSTTPEVEEKIQKIYSQTVVGNWSLWANQLREYVYAGE</sequence>
<dbReference type="GeneID" id="26638066"/>
<organism evidence="1 2">
    <name type="scientific">Pectobacterium bacteriophage PM2</name>
    <dbReference type="NCBI Taxonomy" id="1429794"/>
    <lineage>
        <taxon>Viruses</taxon>
        <taxon>Duplodnaviria</taxon>
        <taxon>Heunggongvirae</taxon>
        <taxon>Uroviricota</taxon>
        <taxon>Caudoviricetes</taxon>
        <taxon>Pantevenvirales</taxon>
        <taxon>Straboviridae</taxon>
        <taxon>Tevenvirinae</taxon>
        <taxon>Mosugukvirus</taxon>
        <taxon>Mosugukvirus pm2</taxon>
    </lineage>
</organism>
<reference evidence="1 2" key="1">
    <citation type="journal article" date="2015" name="Plant Pathol. J.">
        <title>Isolation and Genomic Characterization of the T4-Like Bacteriophage PM2 Infecting Pectobacterium carotovorum subsp. carotovorum.</title>
        <authorList>
            <person name="Lim J.A."/>
            <person name="Lee D.H."/>
            <person name="Heu S."/>
        </authorList>
    </citation>
    <scope>NUCLEOTIDE SEQUENCE [LARGE SCALE GENOMIC DNA]</scope>
</reference>
<keyword evidence="2" id="KW-1185">Reference proteome</keyword>
<gene>
    <name evidence="1" type="ORF">PM2_173</name>
</gene>
<dbReference type="EMBL" id="KF835987">
    <property type="protein sequence ID" value="AHY25135.1"/>
    <property type="molecule type" value="Genomic_DNA"/>
</dbReference>
<dbReference type="OrthoDB" id="14738at10239"/>
<proteinExistence type="predicted"/>
<dbReference type="Proteomes" id="UP000030739">
    <property type="component" value="Segment"/>
</dbReference>
<evidence type="ECO:0000313" key="2">
    <source>
        <dbReference type="Proteomes" id="UP000030739"/>
    </source>
</evidence>
<dbReference type="KEGG" id="vg:26638066"/>
<protein>
    <submittedName>
        <fullName evidence="1">Uncharacterized protein</fullName>
    </submittedName>
</protein>
<dbReference type="RefSeq" id="YP_009211594.1">
    <property type="nucleotide sequence ID" value="NC_028940.1"/>
</dbReference>
<evidence type="ECO:0000313" key="1">
    <source>
        <dbReference type="EMBL" id="AHY25135.1"/>
    </source>
</evidence>
<accession>A0A0A0Q2G1</accession>